<dbReference type="AlphaFoldDB" id="A0A1U7CJ01"/>
<dbReference type="KEGG" id="pbor:BSF38_00271"/>
<gene>
    <name evidence="1" type="ORF">BSF38_00271</name>
</gene>
<evidence type="ECO:0000313" key="1">
    <source>
        <dbReference type="EMBL" id="APW58863.1"/>
    </source>
</evidence>
<dbReference type="RefSeq" id="WP_076343120.1">
    <property type="nucleotide sequence ID" value="NZ_CP019082.1"/>
</dbReference>
<organism evidence="1 2">
    <name type="scientific">Paludisphaera borealis</name>
    <dbReference type="NCBI Taxonomy" id="1387353"/>
    <lineage>
        <taxon>Bacteria</taxon>
        <taxon>Pseudomonadati</taxon>
        <taxon>Planctomycetota</taxon>
        <taxon>Planctomycetia</taxon>
        <taxon>Isosphaerales</taxon>
        <taxon>Isosphaeraceae</taxon>
        <taxon>Paludisphaera</taxon>
    </lineage>
</organism>
<reference evidence="2" key="1">
    <citation type="submission" date="2016-12" db="EMBL/GenBank/DDBJ databases">
        <title>Comparative genomics of four Isosphaeraceae planctomycetes: a common pool of plasmids and glycoside hydrolase genes.</title>
        <authorList>
            <person name="Ivanova A."/>
        </authorList>
    </citation>
    <scope>NUCLEOTIDE SEQUENCE [LARGE SCALE GENOMIC DNA]</scope>
    <source>
        <strain evidence="2">PX4</strain>
    </source>
</reference>
<evidence type="ECO:0000313" key="2">
    <source>
        <dbReference type="Proteomes" id="UP000186309"/>
    </source>
</evidence>
<accession>A0A1U7CJ01</accession>
<protein>
    <submittedName>
        <fullName evidence="1">Uncharacterized protein</fullName>
    </submittedName>
</protein>
<dbReference type="Proteomes" id="UP000186309">
    <property type="component" value="Chromosome"/>
</dbReference>
<dbReference type="EMBL" id="CP019082">
    <property type="protein sequence ID" value="APW58863.1"/>
    <property type="molecule type" value="Genomic_DNA"/>
</dbReference>
<sequence length="73" mass="7484">MNTRDPLRPVSRVSMWIVVLLASLAFNGCGGGSGDDGTVDLTPQGAAGVKTGLTKEAEARARRIATEAGGKAR</sequence>
<dbReference type="STRING" id="1387353.BSF38_00271"/>
<proteinExistence type="predicted"/>
<name>A0A1U7CJ01_9BACT</name>
<keyword evidence="2" id="KW-1185">Reference proteome</keyword>